<reference evidence="1" key="1">
    <citation type="submission" date="2018-05" db="EMBL/GenBank/DDBJ databases">
        <authorList>
            <person name="Lanie J.A."/>
            <person name="Ng W.-L."/>
            <person name="Kazmierczak K.M."/>
            <person name="Andrzejewski T.M."/>
            <person name="Davidsen T.M."/>
            <person name="Wayne K.J."/>
            <person name="Tettelin H."/>
            <person name="Glass J.I."/>
            <person name="Rusch D."/>
            <person name="Podicherti R."/>
            <person name="Tsui H.-C.T."/>
            <person name="Winkler M.E."/>
        </authorList>
    </citation>
    <scope>NUCLEOTIDE SEQUENCE</scope>
</reference>
<proteinExistence type="predicted"/>
<sequence length="33" mass="3812">MAQVTPPSVYETKFKLPPRLHLHLTVVRSVPRL</sequence>
<evidence type="ECO:0000313" key="1">
    <source>
        <dbReference type="EMBL" id="SVC74742.1"/>
    </source>
</evidence>
<name>A0A382PRX6_9ZZZZ</name>
<dbReference type="AlphaFoldDB" id="A0A382PRX6"/>
<protein>
    <submittedName>
        <fullName evidence="1">Uncharacterized protein</fullName>
    </submittedName>
</protein>
<gene>
    <name evidence="1" type="ORF">METZ01_LOCUS327596</name>
</gene>
<organism evidence="1">
    <name type="scientific">marine metagenome</name>
    <dbReference type="NCBI Taxonomy" id="408172"/>
    <lineage>
        <taxon>unclassified sequences</taxon>
        <taxon>metagenomes</taxon>
        <taxon>ecological metagenomes</taxon>
    </lineage>
</organism>
<accession>A0A382PRX6</accession>
<dbReference type="EMBL" id="UINC01108553">
    <property type="protein sequence ID" value="SVC74742.1"/>
    <property type="molecule type" value="Genomic_DNA"/>
</dbReference>